<name>A0A084W517_ANOSI</name>
<dbReference type="VEuPathDB" id="VectorBase:ASIC013257"/>
<reference evidence="1 3" key="1">
    <citation type="journal article" date="2014" name="BMC Genomics">
        <title>Genome sequence of Anopheles sinensis provides insight into genetics basis of mosquito competence for malaria parasites.</title>
        <authorList>
            <person name="Zhou D."/>
            <person name="Zhang D."/>
            <person name="Ding G."/>
            <person name="Shi L."/>
            <person name="Hou Q."/>
            <person name="Ye Y."/>
            <person name="Xu Y."/>
            <person name="Zhou H."/>
            <person name="Xiong C."/>
            <person name="Li S."/>
            <person name="Yu J."/>
            <person name="Hong S."/>
            <person name="Yu X."/>
            <person name="Zou P."/>
            <person name="Chen C."/>
            <person name="Chang X."/>
            <person name="Wang W."/>
            <person name="Lv Y."/>
            <person name="Sun Y."/>
            <person name="Ma L."/>
            <person name="Shen B."/>
            <person name="Zhu C."/>
        </authorList>
    </citation>
    <scope>NUCLEOTIDE SEQUENCE [LARGE SCALE GENOMIC DNA]</scope>
</reference>
<dbReference type="EnsemblMetazoa" id="ASIC013257-RA">
    <property type="protein sequence ID" value="ASIC013257-PA"/>
    <property type="gene ID" value="ASIC013257"/>
</dbReference>
<dbReference type="EMBL" id="KE525302">
    <property type="protein sequence ID" value="KFB45311.1"/>
    <property type="molecule type" value="Genomic_DNA"/>
</dbReference>
<reference evidence="2" key="2">
    <citation type="submission" date="2020-05" db="UniProtKB">
        <authorList>
            <consortium name="EnsemblMetazoa"/>
        </authorList>
    </citation>
    <scope>IDENTIFICATION</scope>
</reference>
<protein>
    <submittedName>
        <fullName evidence="1 2">Heme A synthase</fullName>
    </submittedName>
</protein>
<organism evidence="1">
    <name type="scientific">Anopheles sinensis</name>
    <name type="common">Mosquito</name>
    <dbReference type="NCBI Taxonomy" id="74873"/>
    <lineage>
        <taxon>Eukaryota</taxon>
        <taxon>Metazoa</taxon>
        <taxon>Ecdysozoa</taxon>
        <taxon>Arthropoda</taxon>
        <taxon>Hexapoda</taxon>
        <taxon>Insecta</taxon>
        <taxon>Pterygota</taxon>
        <taxon>Neoptera</taxon>
        <taxon>Endopterygota</taxon>
        <taxon>Diptera</taxon>
        <taxon>Nematocera</taxon>
        <taxon>Culicoidea</taxon>
        <taxon>Culicidae</taxon>
        <taxon>Anophelinae</taxon>
        <taxon>Anopheles</taxon>
    </lineage>
</organism>
<gene>
    <name evidence="1" type="ORF">ZHAS_00013257</name>
</gene>
<sequence length="63" mass="6933">MITRTVHGTLSRRRDETVVFTPLPITSNTAGPKELGHRSGRIYRKTLSVDNDGIPSADRSSLP</sequence>
<accession>A0A084W517</accession>
<keyword evidence="3" id="KW-1185">Reference proteome</keyword>
<dbReference type="AlphaFoldDB" id="A0A084W517"/>
<evidence type="ECO:0000313" key="1">
    <source>
        <dbReference type="EMBL" id="KFB45311.1"/>
    </source>
</evidence>
<proteinExistence type="predicted"/>
<evidence type="ECO:0000313" key="2">
    <source>
        <dbReference type="EnsemblMetazoa" id="ASIC013257-PA"/>
    </source>
</evidence>
<evidence type="ECO:0000313" key="3">
    <source>
        <dbReference type="Proteomes" id="UP000030765"/>
    </source>
</evidence>
<dbReference type="EMBL" id="ATLV01020451">
    <property type="status" value="NOT_ANNOTATED_CDS"/>
    <property type="molecule type" value="Genomic_DNA"/>
</dbReference>
<dbReference type="Proteomes" id="UP000030765">
    <property type="component" value="Unassembled WGS sequence"/>
</dbReference>